<dbReference type="PROSITE" id="PS51257">
    <property type="entry name" value="PROKAR_LIPOPROTEIN"/>
    <property type="match status" value="1"/>
</dbReference>
<dbReference type="GO" id="GO:0005634">
    <property type="term" value="C:nucleus"/>
    <property type="evidence" value="ECO:0007669"/>
    <property type="project" value="UniProtKB-SubCell"/>
</dbReference>
<protein>
    <recommendedName>
        <fullName evidence="9">TF-B3 domain-containing protein</fullName>
    </recommendedName>
</protein>
<dbReference type="InterPro" id="IPR015300">
    <property type="entry name" value="DNA-bd_pseudobarrel_sf"/>
</dbReference>
<evidence type="ECO:0000313" key="7">
    <source>
        <dbReference type="EMBL" id="KAL3739226.1"/>
    </source>
</evidence>
<dbReference type="InterPro" id="IPR003340">
    <property type="entry name" value="B3_DNA-bd"/>
</dbReference>
<gene>
    <name evidence="7" type="ORF">ACJRO7_020605</name>
</gene>
<name>A0ABD3KQ02_EUCGL</name>
<evidence type="ECO:0000256" key="1">
    <source>
        <dbReference type="ARBA" id="ARBA00004123"/>
    </source>
</evidence>
<evidence type="ECO:0000256" key="6">
    <source>
        <dbReference type="SAM" id="MobiDB-lite"/>
    </source>
</evidence>
<keyword evidence="5" id="KW-0539">Nucleus</keyword>
<feature type="region of interest" description="Disordered" evidence="6">
    <location>
        <begin position="21"/>
        <end position="40"/>
    </location>
</feature>
<dbReference type="Proteomes" id="UP001634007">
    <property type="component" value="Unassembled WGS sequence"/>
</dbReference>
<sequence length="216" mass="23946">MTGSRSNPPLHSWLGSSCSSSPIQNANMSTPQGSELPVIDLKGKKSSGSAALNKNERPVPGVSMQLVLYENPWKIRKKLTGSDCGHSSRLLLPLRCVTTHVLQWMSQEMVSRVKSRDGMEVVVRDADRGGEHRLVLHYWASSGSYVLNGDWTKQFVKGRGLGSGTRSGCSGTRSLASSTLRSFARLLVAPAAWWLEFSLESFWLRISFSLFYFFVF</sequence>
<dbReference type="InterPro" id="IPR051442">
    <property type="entry name" value="B3_domain"/>
</dbReference>
<evidence type="ECO:0008006" key="9">
    <source>
        <dbReference type="Google" id="ProtNLM"/>
    </source>
</evidence>
<dbReference type="EMBL" id="JBJKBG010000005">
    <property type="protein sequence ID" value="KAL3739226.1"/>
    <property type="molecule type" value="Genomic_DNA"/>
</dbReference>
<evidence type="ECO:0000256" key="3">
    <source>
        <dbReference type="ARBA" id="ARBA00023125"/>
    </source>
</evidence>
<organism evidence="7 8">
    <name type="scientific">Eucalyptus globulus</name>
    <name type="common">Tasmanian blue gum</name>
    <dbReference type="NCBI Taxonomy" id="34317"/>
    <lineage>
        <taxon>Eukaryota</taxon>
        <taxon>Viridiplantae</taxon>
        <taxon>Streptophyta</taxon>
        <taxon>Embryophyta</taxon>
        <taxon>Tracheophyta</taxon>
        <taxon>Spermatophyta</taxon>
        <taxon>Magnoliopsida</taxon>
        <taxon>eudicotyledons</taxon>
        <taxon>Gunneridae</taxon>
        <taxon>Pentapetalae</taxon>
        <taxon>rosids</taxon>
        <taxon>malvids</taxon>
        <taxon>Myrtales</taxon>
        <taxon>Myrtaceae</taxon>
        <taxon>Myrtoideae</taxon>
        <taxon>Eucalypteae</taxon>
        <taxon>Eucalyptus</taxon>
    </lineage>
</organism>
<comment type="caution">
    <text evidence="7">The sequence shown here is derived from an EMBL/GenBank/DDBJ whole genome shotgun (WGS) entry which is preliminary data.</text>
</comment>
<evidence type="ECO:0000256" key="2">
    <source>
        <dbReference type="ARBA" id="ARBA00023015"/>
    </source>
</evidence>
<evidence type="ECO:0000256" key="5">
    <source>
        <dbReference type="ARBA" id="ARBA00023242"/>
    </source>
</evidence>
<keyword evidence="2" id="KW-0805">Transcription regulation</keyword>
<dbReference type="CDD" id="cd10017">
    <property type="entry name" value="B3_DNA"/>
    <property type="match status" value="1"/>
</dbReference>
<keyword evidence="3" id="KW-0238">DNA-binding</keyword>
<dbReference type="AlphaFoldDB" id="A0ABD3KQ02"/>
<accession>A0ABD3KQ02</accession>
<dbReference type="PANTHER" id="PTHR34269:SF11">
    <property type="entry name" value="B3 DOMAIN PROTEIN"/>
    <property type="match status" value="1"/>
</dbReference>
<proteinExistence type="predicted"/>
<evidence type="ECO:0000256" key="4">
    <source>
        <dbReference type="ARBA" id="ARBA00023163"/>
    </source>
</evidence>
<feature type="compositionally biased region" description="Polar residues" evidence="6">
    <location>
        <begin position="22"/>
        <end position="33"/>
    </location>
</feature>
<dbReference type="Gene3D" id="2.40.330.10">
    <property type="entry name" value="DNA-binding pseudobarrel domain"/>
    <property type="match status" value="1"/>
</dbReference>
<dbReference type="PANTHER" id="PTHR34269">
    <property type="entry name" value="TRANSCRIPTION FACTOR B3-DOMAIN FAMILY-RELATED"/>
    <property type="match status" value="1"/>
</dbReference>
<keyword evidence="4" id="KW-0804">Transcription</keyword>
<evidence type="ECO:0000313" key="8">
    <source>
        <dbReference type="Proteomes" id="UP001634007"/>
    </source>
</evidence>
<reference evidence="7 8" key="1">
    <citation type="submission" date="2024-11" db="EMBL/GenBank/DDBJ databases">
        <title>Chromosome-level genome assembly of Eucalyptus globulus Labill. provides insights into its genome evolution.</title>
        <authorList>
            <person name="Li X."/>
        </authorList>
    </citation>
    <scope>NUCLEOTIDE SEQUENCE [LARGE SCALE GENOMIC DNA]</scope>
    <source>
        <strain evidence="7">CL2024</strain>
        <tissue evidence="7">Fresh tender leaves</tissue>
    </source>
</reference>
<dbReference type="SUPFAM" id="SSF101936">
    <property type="entry name" value="DNA-binding pseudobarrel domain"/>
    <property type="match status" value="1"/>
</dbReference>
<dbReference type="GO" id="GO:0003677">
    <property type="term" value="F:DNA binding"/>
    <property type="evidence" value="ECO:0007669"/>
    <property type="project" value="UniProtKB-KW"/>
</dbReference>
<comment type="subcellular location">
    <subcellularLocation>
        <location evidence="1">Nucleus</location>
    </subcellularLocation>
</comment>
<keyword evidence="8" id="KW-1185">Reference proteome</keyword>